<dbReference type="PROSITE" id="PS51456">
    <property type="entry name" value="MYOSIN_MOTOR"/>
    <property type="match status" value="1"/>
</dbReference>
<evidence type="ECO:0000256" key="4">
    <source>
        <dbReference type="ARBA" id="ARBA00023175"/>
    </source>
</evidence>
<keyword evidence="5 6" id="KW-0009">Actin-binding</keyword>
<dbReference type="Gene3D" id="1.20.58.530">
    <property type="match status" value="1"/>
</dbReference>
<evidence type="ECO:0000313" key="10">
    <source>
        <dbReference type="Proteomes" id="UP000837857"/>
    </source>
</evidence>
<gene>
    <name evidence="9" type="ORF">IPOD504_LOCUS2133</name>
</gene>
<dbReference type="InterPro" id="IPR027417">
    <property type="entry name" value="P-loop_NTPase"/>
</dbReference>
<proteinExistence type="inferred from homology"/>
<dbReference type="PANTHER" id="PTHR13140">
    <property type="entry name" value="MYOSIN"/>
    <property type="match status" value="1"/>
</dbReference>
<dbReference type="PANTHER" id="PTHR13140:SF498">
    <property type="entry name" value="DACHS, ISOFORM E"/>
    <property type="match status" value="1"/>
</dbReference>
<keyword evidence="10" id="KW-1185">Reference proteome</keyword>
<evidence type="ECO:0000256" key="3">
    <source>
        <dbReference type="ARBA" id="ARBA00023123"/>
    </source>
</evidence>
<comment type="similarity">
    <text evidence="6">Belongs to the TRAFAC class myosin-kinesin ATPase superfamily. Myosin family.</text>
</comment>
<dbReference type="EMBL" id="OW152823">
    <property type="protein sequence ID" value="CAH2039942.1"/>
    <property type="molecule type" value="Genomic_DNA"/>
</dbReference>
<evidence type="ECO:0000256" key="7">
    <source>
        <dbReference type="SAM" id="MobiDB-lite"/>
    </source>
</evidence>
<dbReference type="Proteomes" id="UP000837857">
    <property type="component" value="Chromosome 11"/>
</dbReference>
<dbReference type="Pfam" id="PF00063">
    <property type="entry name" value="Myosin_head"/>
    <property type="match status" value="2"/>
</dbReference>
<keyword evidence="4 6" id="KW-0505">Motor protein</keyword>
<evidence type="ECO:0000256" key="6">
    <source>
        <dbReference type="PROSITE-ProRule" id="PRU00782"/>
    </source>
</evidence>
<keyword evidence="1 6" id="KW-0547">Nucleotide-binding</keyword>
<dbReference type="SUPFAM" id="SSF52540">
    <property type="entry name" value="P-loop containing nucleoside triphosphate hydrolases"/>
    <property type="match status" value="1"/>
</dbReference>
<dbReference type="PRINTS" id="PR00193">
    <property type="entry name" value="MYOSINHEAVY"/>
</dbReference>
<dbReference type="SMART" id="SM00242">
    <property type="entry name" value="MYSc"/>
    <property type="match status" value="1"/>
</dbReference>
<accession>A0ABN8HQX1</accession>
<protein>
    <recommendedName>
        <fullName evidence="8">Myosin motor domain-containing protein</fullName>
    </recommendedName>
</protein>
<feature type="compositionally biased region" description="Low complexity" evidence="7">
    <location>
        <begin position="92"/>
        <end position="105"/>
    </location>
</feature>
<keyword evidence="3 6" id="KW-0518">Myosin</keyword>
<feature type="non-terminal residue" evidence="9">
    <location>
        <position position="1"/>
    </location>
</feature>
<sequence>MFPSARGADAALTPDTFPASFDCYVRQIALPRCLQIRLKPRRFLMSSLFDASSSNEAVHLQRRLLSLSSELVTLRNHLHVGGAGAGAGAGAAAGPAGAPSGGSQPAVPPRAPLLPPPPPPPPHAPPHTPHAPHQPPPQPPPVPPETRWRGAVAAPVASGAGTCAAAGAGATAGAGAGADVDDLIHLRGPLTEDAVVRALQARFYHNKFYTWAGPILVAVNAYTDAANALTPGAARAQRPELARLVHDAVRHQADSGCPQAIVLSGVSGSGKTYASMVLLRRLFDVAGGGPETDAFKHLAAAFTVLRSLGTAATLPNSNSSRIGHFIEVQVTDGALYRTKIHCYFLDQTRVVRPPAGERNYHIFYQLLAGLTPEERVQLHLDGYSAQDLRRLAQWLERQAANVEDDAASRRASTAGGRSRARAHSMAALNDAVRHATDGFVGILDMFGFEDAAPSRLEHLCANLCAETMQHFYNTHVFKSSAESCREEGVVGALEVEYVDNVPCIDLVSSLRAGLLAALDAECAARGTPEQYVARIKTAHRGHPRLGEARPAHARRFAVRHYAGEVVYDAAEFLDANRDTVPDDLLAAFDTRTCEFGFATHLFGAELKALAAGGGASGAQFRASPTAAAAALAAASGDAPGSTLTQDFHTRLDNLLRTLVHARPHCE</sequence>
<dbReference type="InterPro" id="IPR036961">
    <property type="entry name" value="Kinesin_motor_dom_sf"/>
</dbReference>
<keyword evidence="2 6" id="KW-0067">ATP-binding</keyword>
<dbReference type="Gene3D" id="3.40.850.10">
    <property type="entry name" value="Kinesin motor domain"/>
    <property type="match status" value="1"/>
</dbReference>
<dbReference type="InterPro" id="IPR001609">
    <property type="entry name" value="Myosin_head_motor_dom-like"/>
</dbReference>
<evidence type="ECO:0000259" key="8">
    <source>
        <dbReference type="PROSITE" id="PS51456"/>
    </source>
</evidence>
<feature type="region of interest" description="Disordered" evidence="7">
    <location>
        <begin position="84"/>
        <end position="148"/>
    </location>
</feature>
<name>A0ABN8HQX1_9NEOP</name>
<evidence type="ECO:0000256" key="2">
    <source>
        <dbReference type="ARBA" id="ARBA00022840"/>
    </source>
</evidence>
<evidence type="ECO:0000256" key="1">
    <source>
        <dbReference type="ARBA" id="ARBA00022741"/>
    </source>
</evidence>
<feature type="compositionally biased region" description="Pro residues" evidence="7">
    <location>
        <begin position="106"/>
        <end position="144"/>
    </location>
</feature>
<reference evidence="9" key="1">
    <citation type="submission" date="2022-03" db="EMBL/GenBank/DDBJ databases">
        <authorList>
            <person name="Martin H S."/>
        </authorList>
    </citation>
    <scope>NUCLEOTIDE SEQUENCE</scope>
</reference>
<comment type="caution">
    <text evidence="6">Lacks conserved residue(s) required for the propagation of feature annotation.</text>
</comment>
<feature type="binding site" evidence="6">
    <location>
        <begin position="265"/>
        <end position="272"/>
    </location>
    <ligand>
        <name>ATP</name>
        <dbReference type="ChEBI" id="CHEBI:30616"/>
    </ligand>
</feature>
<organism evidence="9 10">
    <name type="scientific">Iphiclides podalirius</name>
    <name type="common">scarce swallowtail</name>
    <dbReference type="NCBI Taxonomy" id="110791"/>
    <lineage>
        <taxon>Eukaryota</taxon>
        <taxon>Metazoa</taxon>
        <taxon>Ecdysozoa</taxon>
        <taxon>Arthropoda</taxon>
        <taxon>Hexapoda</taxon>
        <taxon>Insecta</taxon>
        <taxon>Pterygota</taxon>
        <taxon>Neoptera</taxon>
        <taxon>Endopterygota</taxon>
        <taxon>Lepidoptera</taxon>
        <taxon>Glossata</taxon>
        <taxon>Ditrysia</taxon>
        <taxon>Papilionoidea</taxon>
        <taxon>Papilionidae</taxon>
        <taxon>Papilioninae</taxon>
        <taxon>Iphiclides</taxon>
    </lineage>
</organism>
<evidence type="ECO:0000256" key="5">
    <source>
        <dbReference type="ARBA" id="ARBA00023203"/>
    </source>
</evidence>
<evidence type="ECO:0000313" key="9">
    <source>
        <dbReference type="EMBL" id="CAH2039942.1"/>
    </source>
</evidence>
<feature type="domain" description="Myosin motor" evidence="8">
    <location>
        <begin position="179"/>
        <end position="666"/>
    </location>
</feature>